<dbReference type="Proteomes" id="UP000318571">
    <property type="component" value="Chromosome 11"/>
</dbReference>
<evidence type="ECO:0000313" key="3">
    <source>
        <dbReference type="Proteomes" id="UP000318571"/>
    </source>
</evidence>
<accession>A0A553PLQ4</accession>
<dbReference type="InterPro" id="IPR001810">
    <property type="entry name" value="F-box_dom"/>
</dbReference>
<comment type="caution">
    <text evidence="2">The sequence shown here is derived from an EMBL/GenBank/DDBJ whole genome shotgun (WGS) entry which is preliminary data.</text>
</comment>
<dbReference type="Gene3D" id="1.20.1280.50">
    <property type="match status" value="1"/>
</dbReference>
<dbReference type="InterPro" id="IPR036322">
    <property type="entry name" value="WD40_repeat_dom_sf"/>
</dbReference>
<organism evidence="2 3">
    <name type="scientific">Tigriopus californicus</name>
    <name type="common">Marine copepod</name>
    <dbReference type="NCBI Taxonomy" id="6832"/>
    <lineage>
        <taxon>Eukaryota</taxon>
        <taxon>Metazoa</taxon>
        <taxon>Ecdysozoa</taxon>
        <taxon>Arthropoda</taxon>
        <taxon>Crustacea</taxon>
        <taxon>Multicrustacea</taxon>
        <taxon>Hexanauplia</taxon>
        <taxon>Copepoda</taxon>
        <taxon>Harpacticoida</taxon>
        <taxon>Harpacticidae</taxon>
        <taxon>Tigriopus</taxon>
    </lineage>
</organism>
<keyword evidence="3" id="KW-1185">Reference proteome</keyword>
<protein>
    <recommendedName>
        <fullName evidence="1">F-box domain-containing protein</fullName>
    </recommendedName>
</protein>
<dbReference type="Pfam" id="PF00646">
    <property type="entry name" value="F-box"/>
    <property type="match status" value="1"/>
</dbReference>
<evidence type="ECO:0000313" key="2">
    <source>
        <dbReference type="EMBL" id="TRY78610.1"/>
    </source>
</evidence>
<dbReference type="AlphaFoldDB" id="A0A553PLQ4"/>
<reference evidence="2 3" key="1">
    <citation type="journal article" date="2018" name="Nat. Ecol. Evol.">
        <title>Genomic signatures of mitonuclear coevolution across populations of Tigriopus californicus.</title>
        <authorList>
            <person name="Barreto F.S."/>
            <person name="Watson E.T."/>
            <person name="Lima T.G."/>
            <person name="Willett C.S."/>
            <person name="Edmands S."/>
            <person name="Li W."/>
            <person name="Burton R.S."/>
        </authorList>
    </citation>
    <scope>NUCLEOTIDE SEQUENCE [LARGE SCALE GENOMIC DNA]</scope>
    <source>
        <strain evidence="2 3">San Diego</strain>
    </source>
</reference>
<name>A0A553PLQ4_TIGCA</name>
<dbReference type="SUPFAM" id="SSF81383">
    <property type="entry name" value="F-box domain"/>
    <property type="match status" value="1"/>
</dbReference>
<sequence>MPSRSSNQRVRSANGGCKDINKKDIDSSQCFIHVLFQNNLEHVLEQILLHLPIKDILNCRLLSQEWRLFMKASFSARRICRQLIRPKAMELLDHQWLNDDPTVINAFILSETESKFRKVSLTGSKDHVAMGFGSGAIRIWHRRYGRSKLIFPWPKPLKRYHFLAPSPHLILIDHFLIAFYHHLSVGYVYDCHLDGEHIQSIDIAGKCIVKAFKLNESTFALATRTAVETYAIEDHRVASRTLIPAPNGRLDSVSGDRNLIFIGNAKNKWIHVHDANSGELLLRKSTEGSPNLIEFHYPFLAVSDQMPVLSYRDCPKCVALYHIDDLETNIWFSQDNAASRNWRSYQHLIIPQSWNIVDIRLNSRIMVLVTGSNNTDVTGPIHREIRFHVIPVPPYFEKFRIRAAIQTLKGRGRRMRNPVLLLAPDTLILEVQRDRLEEWNFWITNEAKLNMRTQKCQRMREKQKE</sequence>
<evidence type="ECO:0000259" key="1">
    <source>
        <dbReference type="Pfam" id="PF00646"/>
    </source>
</evidence>
<gene>
    <name evidence="2" type="ORF">TCAL_09487</name>
</gene>
<feature type="domain" description="F-box" evidence="1">
    <location>
        <begin position="42"/>
        <end position="68"/>
    </location>
</feature>
<feature type="non-terminal residue" evidence="2">
    <location>
        <position position="465"/>
    </location>
</feature>
<proteinExistence type="predicted"/>
<dbReference type="SUPFAM" id="SSF50978">
    <property type="entry name" value="WD40 repeat-like"/>
    <property type="match status" value="1"/>
</dbReference>
<dbReference type="EMBL" id="VCGU01000003">
    <property type="protein sequence ID" value="TRY78610.1"/>
    <property type="molecule type" value="Genomic_DNA"/>
</dbReference>
<dbReference type="InterPro" id="IPR036047">
    <property type="entry name" value="F-box-like_dom_sf"/>
</dbReference>